<dbReference type="Proteomes" id="UP000515369">
    <property type="component" value="Chromosome"/>
</dbReference>
<dbReference type="RefSeq" id="WP_182461798.1">
    <property type="nucleotide sequence ID" value="NZ_CP059732.1"/>
</dbReference>
<evidence type="ECO:0000313" key="1">
    <source>
        <dbReference type="EMBL" id="QMW04521.1"/>
    </source>
</evidence>
<protein>
    <submittedName>
        <fullName evidence="1">Uncharacterized protein</fullName>
    </submittedName>
</protein>
<dbReference type="AlphaFoldDB" id="A0A7G5H079"/>
<reference evidence="1 2" key="1">
    <citation type="submission" date="2020-07" db="EMBL/GenBank/DDBJ databases">
        <title>Spirosoma foliorum sp. nov., isolated from the leaves on the Nejang mountain Korea, Republic of.</title>
        <authorList>
            <person name="Ho H."/>
            <person name="Lee Y.-J."/>
            <person name="Nurcahyanto D.-A."/>
            <person name="Kim S.-G."/>
        </authorList>
    </citation>
    <scope>NUCLEOTIDE SEQUENCE [LARGE SCALE GENOMIC DNA]</scope>
    <source>
        <strain evidence="1 2">PL0136</strain>
    </source>
</reference>
<evidence type="ECO:0000313" key="2">
    <source>
        <dbReference type="Proteomes" id="UP000515369"/>
    </source>
</evidence>
<gene>
    <name evidence="1" type="ORF">H3H32_06155</name>
</gene>
<keyword evidence="2" id="KW-1185">Reference proteome</keyword>
<name>A0A7G5H079_9BACT</name>
<sequence length="326" mass="38910">MENIFKYTTEGFIVMYLSKYQILQQQELEYFAENQDIFNDQSKCHIYFILKRPRTTINGSYFKFNDDYFELEVEIQIKNRFINRLLKIDNPYKSKNAKLITDYPYNYFEIQTEEHNFAFKTGALLDYIQQINPIKDDLLDYEILYIGQSYGEAGNRTAIDRLISHSTLQKIYNEAIIKHPDSEIWLMLSSFAQTNISSTNGQITARTENESLDRERFINFMDTKFSEQQKINFTEAALIRAFQPKFNIEYKNTFPNPAHSSYNECYKLDLNGIAIEIDLSSMNRWLYSDHKPRGLNDDLVRYWQHDVFYFVTDDDRYKIFNNDYIG</sequence>
<dbReference type="EMBL" id="CP059732">
    <property type="protein sequence ID" value="QMW04521.1"/>
    <property type="molecule type" value="Genomic_DNA"/>
</dbReference>
<organism evidence="1 2">
    <name type="scientific">Spirosoma foliorum</name>
    <dbReference type="NCBI Taxonomy" id="2710596"/>
    <lineage>
        <taxon>Bacteria</taxon>
        <taxon>Pseudomonadati</taxon>
        <taxon>Bacteroidota</taxon>
        <taxon>Cytophagia</taxon>
        <taxon>Cytophagales</taxon>
        <taxon>Cytophagaceae</taxon>
        <taxon>Spirosoma</taxon>
    </lineage>
</organism>
<proteinExistence type="predicted"/>
<dbReference type="KEGG" id="sfol:H3H32_06155"/>
<accession>A0A7G5H079</accession>